<proteinExistence type="predicted"/>
<gene>
    <name evidence="1" type="ORF">F4821DRAFT_268667</name>
</gene>
<evidence type="ECO:0000313" key="1">
    <source>
        <dbReference type="EMBL" id="KAI6089020.1"/>
    </source>
</evidence>
<sequence>MPNPLVLAALSLLAAYLYSKLRYKRFQQYADFPQLPPSLLLGHLRYMGDYLAQGPADRHPDGVFMQMNKDLGRPPLVLVDLRPMSRPLVLVGNHEIAEQISKATKLYPTSAPKNDLAYMEPIIGPKSILTLHGEEWKTLRKGFNPGFAPQYLMTLLPCILDKTMSFSEHLDSFARTGDDFSLVSLGMNLTFDIIGMVVMGEDLRAQHADPSSQSELINLYRKILSTYTEDEADSPWWLNPRIALKRRRLGKRINAVIKAIIHRRHSTKSDNARNILSLALKDTEALTTQLVDEACDQIKTFLLAGHDTTSITIAWIMYELSLTPHALKAVRAELDAIFGPATGVAEVRDRLLSPGGPDALNSMKYISAVIKETLRLHPPAGTARMSTSGAGFTVRAPGGQEYCLDGMIVYNCETLIQRDPEVYGDSAESFVPERWIGQDNESPGKNSIESSSQIPPSAWRPFERGPRNCIGQEFATIELRVIIAAIARRYDFTKVGLGEVKMGGNGLPVTADGDRFEVQSELYNTQQITAKPVDGMRMKVKMV</sequence>
<evidence type="ECO:0000313" key="2">
    <source>
        <dbReference type="Proteomes" id="UP001497680"/>
    </source>
</evidence>
<keyword evidence="2" id="KW-1185">Reference proteome</keyword>
<protein>
    <submittedName>
        <fullName evidence="1">Cytochrome P450</fullName>
    </submittedName>
</protein>
<dbReference type="EMBL" id="MU394298">
    <property type="protein sequence ID" value="KAI6089020.1"/>
    <property type="molecule type" value="Genomic_DNA"/>
</dbReference>
<reference evidence="1 2" key="1">
    <citation type="journal article" date="2022" name="New Phytol.">
        <title>Ecological generalism drives hyperdiversity of secondary metabolite gene clusters in xylarialean endophytes.</title>
        <authorList>
            <person name="Franco M.E.E."/>
            <person name="Wisecaver J.H."/>
            <person name="Arnold A.E."/>
            <person name="Ju Y.M."/>
            <person name="Slot J.C."/>
            <person name="Ahrendt S."/>
            <person name="Moore L.P."/>
            <person name="Eastman K.E."/>
            <person name="Scott K."/>
            <person name="Konkel Z."/>
            <person name="Mondo S.J."/>
            <person name="Kuo A."/>
            <person name="Hayes R.D."/>
            <person name="Haridas S."/>
            <person name="Andreopoulos B."/>
            <person name="Riley R."/>
            <person name="LaButti K."/>
            <person name="Pangilinan J."/>
            <person name="Lipzen A."/>
            <person name="Amirebrahimi M."/>
            <person name="Yan J."/>
            <person name="Adam C."/>
            <person name="Keymanesh K."/>
            <person name="Ng V."/>
            <person name="Louie K."/>
            <person name="Northen T."/>
            <person name="Drula E."/>
            <person name="Henrissat B."/>
            <person name="Hsieh H.M."/>
            <person name="Youens-Clark K."/>
            <person name="Lutzoni F."/>
            <person name="Miadlikowska J."/>
            <person name="Eastwood D.C."/>
            <person name="Hamelin R.C."/>
            <person name="Grigoriev I.V."/>
            <person name="U'Ren J.M."/>
        </authorList>
    </citation>
    <scope>NUCLEOTIDE SEQUENCE [LARGE SCALE GENOMIC DNA]</scope>
    <source>
        <strain evidence="1 2">ER1909</strain>
    </source>
</reference>
<comment type="caution">
    <text evidence="1">The sequence shown here is derived from an EMBL/GenBank/DDBJ whole genome shotgun (WGS) entry which is preliminary data.</text>
</comment>
<accession>A0ACC0D9H2</accession>
<organism evidence="1 2">
    <name type="scientific">Hypoxylon rubiginosum</name>
    <dbReference type="NCBI Taxonomy" id="110542"/>
    <lineage>
        <taxon>Eukaryota</taxon>
        <taxon>Fungi</taxon>
        <taxon>Dikarya</taxon>
        <taxon>Ascomycota</taxon>
        <taxon>Pezizomycotina</taxon>
        <taxon>Sordariomycetes</taxon>
        <taxon>Xylariomycetidae</taxon>
        <taxon>Xylariales</taxon>
        <taxon>Hypoxylaceae</taxon>
        <taxon>Hypoxylon</taxon>
    </lineage>
</organism>
<dbReference type="Proteomes" id="UP001497680">
    <property type="component" value="Unassembled WGS sequence"/>
</dbReference>
<name>A0ACC0D9H2_9PEZI</name>